<dbReference type="AlphaFoldDB" id="A0A1X7IFT8"/>
<dbReference type="PANTHER" id="PTHR48104:SF30">
    <property type="entry name" value="METACASPASE-1"/>
    <property type="match status" value="1"/>
</dbReference>
<dbReference type="InterPro" id="IPR050452">
    <property type="entry name" value="Metacaspase"/>
</dbReference>
<dbReference type="Pfam" id="PF00656">
    <property type="entry name" value="Peptidase_C14"/>
    <property type="match status" value="1"/>
</dbReference>
<dbReference type="RefSeq" id="WP_085515598.1">
    <property type="nucleotide sequence ID" value="NZ_FXAW01000001.1"/>
</dbReference>
<evidence type="ECO:0000313" key="3">
    <source>
        <dbReference type="Proteomes" id="UP000193804"/>
    </source>
</evidence>
<dbReference type="PANTHER" id="PTHR48104">
    <property type="entry name" value="METACASPASE-4"/>
    <property type="match status" value="1"/>
</dbReference>
<gene>
    <name evidence="2" type="ORF">SAMN05661096_00603</name>
</gene>
<keyword evidence="3" id="KW-1185">Reference proteome</keyword>
<evidence type="ECO:0000313" key="2">
    <source>
        <dbReference type="EMBL" id="SMG13586.1"/>
    </source>
</evidence>
<dbReference type="STRING" id="1028.SAMN05661096_00603"/>
<accession>A0A1X7IFT8</accession>
<dbReference type="Proteomes" id="UP000193804">
    <property type="component" value="Unassembled WGS sequence"/>
</dbReference>
<organism evidence="2 3">
    <name type="scientific">Marivirga sericea</name>
    <dbReference type="NCBI Taxonomy" id="1028"/>
    <lineage>
        <taxon>Bacteria</taxon>
        <taxon>Pseudomonadati</taxon>
        <taxon>Bacteroidota</taxon>
        <taxon>Cytophagia</taxon>
        <taxon>Cytophagales</taxon>
        <taxon>Marivirgaceae</taxon>
        <taxon>Marivirga</taxon>
    </lineage>
</organism>
<dbReference type="InterPro" id="IPR029030">
    <property type="entry name" value="Caspase-like_dom_sf"/>
</dbReference>
<dbReference type="GO" id="GO:0006508">
    <property type="term" value="P:proteolysis"/>
    <property type="evidence" value="ECO:0007669"/>
    <property type="project" value="InterPro"/>
</dbReference>
<feature type="domain" description="Peptidase C14 caspase" evidence="1">
    <location>
        <begin position="173"/>
        <end position="386"/>
    </location>
</feature>
<dbReference type="OrthoDB" id="976443at2"/>
<dbReference type="SUPFAM" id="SSF52129">
    <property type="entry name" value="Caspase-like"/>
    <property type="match status" value="1"/>
</dbReference>
<dbReference type="GO" id="GO:0005737">
    <property type="term" value="C:cytoplasm"/>
    <property type="evidence" value="ECO:0007669"/>
    <property type="project" value="TreeGrafter"/>
</dbReference>
<evidence type="ECO:0000259" key="1">
    <source>
        <dbReference type="Pfam" id="PF00656"/>
    </source>
</evidence>
<dbReference type="EMBL" id="FXAW01000001">
    <property type="protein sequence ID" value="SMG13586.1"/>
    <property type="molecule type" value="Genomic_DNA"/>
</dbReference>
<dbReference type="GO" id="GO:0004197">
    <property type="term" value="F:cysteine-type endopeptidase activity"/>
    <property type="evidence" value="ECO:0007669"/>
    <property type="project" value="InterPro"/>
</dbReference>
<name>A0A1X7IFT8_9BACT</name>
<reference evidence="3" key="1">
    <citation type="submission" date="2017-04" db="EMBL/GenBank/DDBJ databases">
        <authorList>
            <person name="Varghese N."/>
            <person name="Submissions S."/>
        </authorList>
    </citation>
    <scope>NUCLEOTIDE SEQUENCE [LARGE SCALE GENOMIC DNA]</scope>
    <source>
        <strain evidence="3">DSM 4125</strain>
    </source>
</reference>
<proteinExistence type="predicted"/>
<dbReference type="InterPro" id="IPR011600">
    <property type="entry name" value="Pept_C14_caspase"/>
</dbReference>
<protein>
    <submittedName>
        <fullName evidence="2">Caspase domain-containing protein</fullName>
    </submittedName>
</protein>
<sequence>MKRLVFTFCFISLSVLNAQDIDISGFWYGKVEVPFSSSLTSTFYFEQKESSLIGYLKIKKYKSSDSAKANLSGTISDKELMFRSTDFEYSYPGACLSIHELVYEKNGDVERLSGKWTGNWELSTCPPSLSGKIHLVKQSSKSPPKPDSQTQNVITSDEYSEYVVSELKKRRYYALLIGIEDYQDQEITDLNHPVSDAERIGEVLNTYYAFEKENISFLKNPTRSQIIETLDQLSHKITEKDQLLIFYAGHGIWDEKLNQGFWLPSNASSKNKAQWISNSTIRDYIGGINTKHTLLITDACFSGGIFKERDLNLANGRAILEMYKLTSRKAITSGTLKTVPDESVFLKYLAQRLIENENVLLSAEELFNSFKIAVINNSKNGQVPQYGAIYQSGDEGGDFIFLRNE</sequence>
<dbReference type="Gene3D" id="3.40.50.1460">
    <property type="match status" value="1"/>
</dbReference>